<keyword evidence="4" id="KW-0328">Glycosyltransferase</keyword>
<organism evidence="6 7">
    <name type="scientific">Rhododendron simsii</name>
    <name type="common">Sims's rhododendron</name>
    <dbReference type="NCBI Taxonomy" id="118357"/>
    <lineage>
        <taxon>Eukaryota</taxon>
        <taxon>Viridiplantae</taxon>
        <taxon>Streptophyta</taxon>
        <taxon>Embryophyta</taxon>
        <taxon>Tracheophyta</taxon>
        <taxon>Spermatophyta</taxon>
        <taxon>Magnoliopsida</taxon>
        <taxon>eudicotyledons</taxon>
        <taxon>Gunneridae</taxon>
        <taxon>Pentapetalae</taxon>
        <taxon>asterids</taxon>
        <taxon>Ericales</taxon>
        <taxon>Ericaceae</taxon>
        <taxon>Ericoideae</taxon>
        <taxon>Rhodoreae</taxon>
        <taxon>Rhododendron</taxon>
    </lineage>
</organism>
<evidence type="ECO:0000256" key="3">
    <source>
        <dbReference type="ARBA" id="ARBA00023241"/>
    </source>
</evidence>
<keyword evidence="7" id="KW-1185">Reference proteome</keyword>
<dbReference type="InterPro" id="IPR002213">
    <property type="entry name" value="UDP_glucos_trans"/>
</dbReference>
<keyword evidence="3" id="KW-0284">Flavonoid biosynthesis</keyword>
<comment type="similarity">
    <text evidence="1 4">Belongs to the UDP-glycosyltransferase family.</text>
</comment>
<dbReference type="PANTHER" id="PTHR48047">
    <property type="entry name" value="GLYCOSYLTRANSFERASE"/>
    <property type="match status" value="1"/>
</dbReference>
<evidence type="ECO:0000256" key="5">
    <source>
        <dbReference type="RuleBase" id="RU362057"/>
    </source>
</evidence>
<dbReference type="Proteomes" id="UP000626092">
    <property type="component" value="Unassembled WGS sequence"/>
</dbReference>
<accession>A0A834GJR8</accession>
<name>A0A834GJR8_RHOSS</name>
<gene>
    <name evidence="6" type="ORF">RHSIM_Rhsim08G0248100</name>
</gene>
<dbReference type="EMBL" id="WJXA01000008">
    <property type="protein sequence ID" value="KAF7136452.1"/>
    <property type="molecule type" value="Genomic_DNA"/>
</dbReference>
<dbReference type="FunFam" id="3.40.50.2000:FF:000107">
    <property type="entry name" value="Glycosyltransferase"/>
    <property type="match status" value="1"/>
</dbReference>
<evidence type="ECO:0000256" key="4">
    <source>
        <dbReference type="RuleBase" id="RU003718"/>
    </source>
</evidence>
<dbReference type="CDD" id="cd03784">
    <property type="entry name" value="GT1_Gtf-like"/>
    <property type="match status" value="1"/>
</dbReference>
<dbReference type="PROSITE" id="PS00375">
    <property type="entry name" value="UDPGT"/>
    <property type="match status" value="1"/>
</dbReference>
<evidence type="ECO:0000256" key="2">
    <source>
        <dbReference type="ARBA" id="ARBA00022679"/>
    </source>
</evidence>
<dbReference type="OrthoDB" id="5835829at2759"/>
<proteinExistence type="inferred from homology"/>
<keyword evidence="2 4" id="KW-0808">Transferase</keyword>
<reference evidence="6" key="1">
    <citation type="submission" date="2019-11" db="EMBL/GenBank/DDBJ databases">
        <authorList>
            <person name="Liu Y."/>
            <person name="Hou J."/>
            <person name="Li T.-Q."/>
            <person name="Guan C.-H."/>
            <person name="Wu X."/>
            <person name="Wu H.-Z."/>
            <person name="Ling F."/>
            <person name="Zhang R."/>
            <person name="Shi X.-G."/>
            <person name="Ren J.-P."/>
            <person name="Chen E.-F."/>
            <person name="Sun J.-M."/>
        </authorList>
    </citation>
    <scope>NUCLEOTIDE SEQUENCE</scope>
    <source>
        <strain evidence="6">Adult_tree_wgs_1</strain>
        <tissue evidence="6">Leaves</tissue>
    </source>
</reference>
<dbReference type="EC" id="2.4.1.-" evidence="5"/>
<dbReference type="GO" id="GO:0009813">
    <property type="term" value="P:flavonoid biosynthetic process"/>
    <property type="evidence" value="ECO:0007669"/>
    <property type="project" value="UniProtKB-KW"/>
</dbReference>
<dbReference type="InterPro" id="IPR035595">
    <property type="entry name" value="UDP_glycos_trans_CS"/>
</dbReference>
<comment type="caution">
    <text evidence="6">The sequence shown here is derived from an EMBL/GenBank/DDBJ whole genome shotgun (WGS) entry which is preliminary data.</text>
</comment>
<evidence type="ECO:0000313" key="6">
    <source>
        <dbReference type="EMBL" id="KAF7136452.1"/>
    </source>
</evidence>
<dbReference type="AlphaFoldDB" id="A0A834GJR8"/>
<dbReference type="SUPFAM" id="SSF53756">
    <property type="entry name" value="UDP-Glycosyltransferase/glycogen phosphorylase"/>
    <property type="match status" value="1"/>
</dbReference>
<dbReference type="GO" id="GO:0035251">
    <property type="term" value="F:UDP-glucosyltransferase activity"/>
    <property type="evidence" value="ECO:0007669"/>
    <property type="project" value="TreeGrafter"/>
</dbReference>
<dbReference type="Pfam" id="PF00201">
    <property type="entry name" value="UDPGT"/>
    <property type="match status" value="1"/>
</dbReference>
<dbReference type="Gene3D" id="3.40.50.2000">
    <property type="entry name" value="Glycogen Phosphorylase B"/>
    <property type="match status" value="2"/>
</dbReference>
<protein>
    <recommendedName>
        <fullName evidence="5">Glycosyltransferase</fullName>
        <ecNumber evidence="5">2.4.1.-</ecNumber>
    </recommendedName>
</protein>
<evidence type="ECO:0000256" key="1">
    <source>
        <dbReference type="ARBA" id="ARBA00009995"/>
    </source>
</evidence>
<evidence type="ECO:0000313" key="7">
    <source>
        <dbReference type="Proteomes" id="UP000626092"/>
    </source>
</evidence>
<sequence>MYSAVPPHVVIFPMMAHGHTMPLLDLSKALCCRGLRVTIITTPLNAPDITSKVSKHPQISLRVLPFPWVPDLPEGCENTAHLPSPDLIFPFFRATKMLQQPFEGVLREMFETGCLPICVISDFFLEWTLDSCHLFGIPRFASHGMGVLPMAVLKAMHMQGLSSIRAMSNSDQVKFPQLNLPFAFVKGDFPDTILKGNDEDPWNQFIIEVDKADVSSAGFIVNSFEELEGEYLATLESFLENKANAWCVGPLLLVNNQVETGGIDLKNQSCPYIDWLDKQPVWNAVIYVSFGTQSHVSDVQMDEIAMGLEMAGQPFIWVIRSTKWSPPKGWEERVKERGLVARDWVDQRSILAHPSTGGFLTHCGWNSVLESLSSGVPLLAWPMGAEQGLNAKYVAEGMGAGILIPQERKRMETKEIKVIGHDVICDGVKELMAGERGRRARERARELAVIARQAVERGGSSDRKLDKLIESLTGRDKKGV</sequence>
<dbReference type="PANTHER" id="PTHR48047:SF218">
    <property type="entry name" value="GLYCOSYLTRANSFERASE"/>
    <property type="match status" value="1"/>
</dbReference>